<sequence length="169" mass="20202">MKRTDKFDVEKVYSQLTSGENSAVVGFIHGDGEDNLRQLLARLEIEYVRNGIWTHEQDIDLQSMIPTMRFTPLAYELHRYVKSWTLFRTKRIDDAWSWEEWRKPEVQKEIQLMVQRFDPYMRHIAPCVICPYKRIHTRTTLSTITMSYCYVRLARLVLHFLDCTTIPLT</sequence>
<dbReference type="EMBL" id="NIRI02000077">
    <property type="protein sequence ID" value="KAG5441613.1"/>
    <property type="molecule type" value="Genomic_DNA"/>
</dbReference>
<organism evidence="1 2">
    <name type="scientific">Clonorchis sinensis</name>
    <name type="common">Chinese liver fluke</name>
    <dbReference type="NCBI Taxonomy" id="79923"/>
    <lineage>
        <taxon>Eukaryota</taxon>
        <taxon>Metazoa</taxon>
        <taxon>Spiralia</taxon>
        <taxon>Lophotrochozoa</taxon>
        <taxon>Platyhelminthes</taxon>
        <taxon>Trematoda</taxon>
        <taxon>Digenea</taxon>
        <taxon>Opisthorchiida</taxon>
        <taxon>Opisthorchiata</taxon>
        <taxon>Opisthorchiidae</taxon>
        <taxon>Clonorchis</taxon>
    </lineage>
</organism>
<comment type="caution">
    <text evidence="1">The sequence shown here is derived from an EMBL/GenBank/DDBJ whole genome shotgun (WGS) entry which is preliminary data.</text>
</comment>
<reference evidence="1 2" key="1">
    <citation type="journal article" date="2018" name="Biotechnol. Adv.">
        <title>Improved genomic resources and new bioinformatic workflow for the carcinogenic parasite Clonorchis sinensis: Biotechnological implications.</title>
        <authorList>
            <person name="Wang D."/>
            <person name="Korhonen P.K."/>
            <person name="Gasser R.B."/>
            <person name="Young N.D."/>
        </authorList>
    </citation>
    <scope>NUCLEOTIDE SEQUENCE [LARGE SCALE GENOMIC DNA]</scope>
    <source>
        <strain evidence="1">Cs-k2</strain>
    </source>
</reference>
<accession>A0A8T1LXC7</accession>
<name>A0A8T1LXC7_CLOSI</name>
<keyword evidence="2" id="KW-1185">Reference proteome</keyword>
<evidence type="ECO:0000313" key="1">
    <source>
        <dbReference type="EMBL" id="KAG5441613.1"/>
    </source>
</evidence>
<dbReference type="AlphaFoldDB" id="A0A8T1LXC7"/>
<dbReference type="Proteomes" id="UP000286415">
    <property type="component" value="Unassembled WGS sequence"/>
</dbReference>
<proteinExistence type="predicted"/>
<gene>
    <name evidence="1" type="ORF">CSKR_202253</name>
</gene>
<protein>
    <submittedName>
        <fullName evidence="1">Uncharacterized protein</fullName>
    </submittedName>
</protein>
<evidence type="ECO:0000313" key="2">
    <source>
        <dbReference type="Proteomes" id="UP000286415"/>
    </source>
</evidence>
<reference evidence="1 2" key="2">
    <citation type="journal article" date="2021" name="Genomics">
        <title>High-quality reference genome for Clonorchis sinensis.</title>
        <authorList>
            <person name="Young N.D."/>
            <person name="Stroehlein A.J."/>
            <person name="Kinkar L."/>
            <person name="Wang T."/>
            <person name="Sohn W.M."/>
            <person name="Chang B.C.H."/>
            <person name="Kaur P."/>
            <person name="Weisz D."/>
            <person name="Dudchenko O."/>
            <person name="Aiden E.L."/>
            <person name="Korhonen P.K."/>
            <person name="Gasser R.B."/>
        </authorList>
    </citation>
    <scope>NUCLEOTIDE SEQUENCE [LARGE SCALE GENOMIC DNA]</scope>
    <source>
        <strain evidence="1">Cs-k2</strain>
    </source>
</reference>